<sequence>MHDKSARAEPPQRRIFAAQSIDRKEAVLEPIKIRSLADEALDSVVAAITSGEFEPGQKLSESDLARQLGVSRGPIREALQQLEGKLVQRSPRLGVRVIQFDDDSIEQLFHLREALEGMAARLAATHAPPGWADEAERLLRRDESEIREAQARGYRQHSADEEFHISIARASGSPNIERILMSEVNYQLRIARLKSSMRPGRAEEALRQHFDIVEAIRSRDPDRAERVMREHISSARAYRMANIG</sequence>
<dbReference type="SUPFAM" id="SSF46785">
    <property type="entry name" value="Winged helix' DNA-binding domain"/>
    <property type="match status" value="1"/>
</dbReference>
<evidence type="ECO:0000256" key="3">
    <source>
        <dbReference type="ARBA" id="ARBA00023163"/>
    </source>
</evidence>
<evidence type="ECO:0000259" key="4">
    <source>
        <dbReference type="PROSITE" id="PS50949"/>
    </source>
</evidence>
<dbReference type="InterPro" id="IPR000524">
    <property type="entry name" value="Tscrpt_reg_HTH_GntR"/>
</dbReference>
<comment type="caution">
    <text evidence="5">The sequence shown here is derived from an EMBL/GenBank/DDBJ whole genome shotgun (WGS) entry which is preliminary data.</text>
</comment>
<dbReference type="InterPro" id="IPR036390">
    <property type="entry name" value="WH_DNA-bd_sf"/>
</dbReference>
<dbReference type="Gene3D" id="1.10.10.10">
    <property type="entry name" value="Winged helix-like DNA-binding domain superfamily/Winged helix DNA-binding domain"/>
    <property type="match status" value="1"/>
</dbReference>
<protein>
    <submittedName>
        <fullName evidence="5">GntR family transcriptional regulator</fullName>
    </submittedName>
</protein>
<organism evidence="5 6">
    <name type="scientific">Falsigemmobacter intermedius</name>
    <dbReference type="NCBI Taxonomy" id="1553448"/>
    <lineage>
        <taxon>Bacteria</taxon>
        <taxon>Pseudomonadati</taxon>
        <taxon>Pseudomonadota</taxon>
        <taxon>Alphaproteobacteria</taxon>
        <taxon>Rhodobacterales</taxon>
        <taxon>Paracoccaceae</taxon>
        <taxon>Falsigemmobacter</taxon>
    </lineage>
</organism>
<dbReference type="Pfam" id="PF00392">
    <property type="entry name" value="GntR"/>
    <property type="match status" value="1"/>
</dbReference>
<dbReference type="PROSITE" id="PS50949">
    <property type="entry name" value="HTH_GNTR"/>
    <property type="match status" value="1"/>
</dbReference>
<dbReference type="EMBL" id="SBLC01000010">
    <property type="protein sequence ID" value="RWY41623.1"/>
    <property type="molecule type" value="Genomic_DNA"/>
</dbReference>
<dbReference type="AlphaFoldDB" id="A0A3S3UHJ2"/>
<dbReference type="PANTHER" id="PTHR43537:SF49">
    <property type="entry name" value="TRANSCRIPTIONAL REGULATORY PROTEIN"/>
    <property type="match status" value="1"/>
</dbReference>
<dbReference type="Pfam" id="PF07729">
    <property type="entry name" value="FCD"/>
    <property type="match status" value="1"/>
</dbReference>
<keyword evidence="3" id="KW-0804">Transcription</keyword>
<name>A0A3S3UHJ2_9RHOB</name>
<evidence type="ECO:0000313" key="6">
    <source>
        <dbReference type="Proteomes" id="UP000287168"/>
    </source>
</evidence>
<dbReference type="GO" id="GO:0003700">
    <property type="term" value="F:DNA-binding transcription factor activity"/>
    <property type="evidence" value="ECO:0007669"/>
    <property type="project" value="InterPro"/>
</dbReference>
<dbReference type="Gene3D" id="1.20.120.530">
    <property type="entry name" value="GntR ligand-binding domain-like"/>
    <property type="match status" value="1"/>
</dbReference>
<reference evidence="5 6" key="1">
    <citation type="journal article" date="2015" name="Int. J. Syst. Evol. Microbiol.">
        <title>Gemmobacter intermedius sp. nov., isolated from a white stork (Ciconia ciconia).</title>
        <authorList>
            <person name="Kampfer P."/>
            <person name="Jerzak L."/>
            <person name="Wilharm G."/>
            <person name="Golke J."/>
            <person name="Busse H.J."/>
            <person name="Glaeser S.P."/>
        </authorList>
    </citation>
    <scope>NUCLEOTIDE SEQUENCE [LARGE SCALE GENOMIC DNA]</scope>
    <source>
        <strain evidence="5 6">119/4</strain>
    </source>
</reference>
<gene>
    <name evidence="5" type="ORF">EP867_09290</name>
</gene>
<dbReference type="OrthoDB" id="8155773at2"/>
<dbReference type="InterPro" id="IPR011711">
    <property type="entry name" value="GntR_C"/>
</dbReference>
<proteinExistence type="predicted"/>
<evidence type="ECO:0000256" key="2">
    <source>
        <dbReference type="ARBA" id="ARBA00023125"/>
    </source>
</evidence>
<dbReference type="InterPro" id="IPR008920">
    <property type="entry name" value="TF_FadR/GntR_C"/>
</dbReference>
<dbReference type="InterPro" id="IPR036388">
    <property type="entry name" value="WH-like_DNA-bd_sf"/>
</dbReference>
<dbReference type="SUPFAM" id="SSF48008">
    <property type="entry name" value="GntR ligand-binding domain-like"/>
    <property type="match status" value="1"/>
</dbReference>
<keyword evidence="2" id="KW-0238">DNA-binding</keyword>
<keyword evidence="6" id="KW-1185">Reference proteome</keyword>
<keyword evidence="1" id="KW-0805">Transcription regulation</keyword>
<dbReference type="Proteomes" id="UP000287168">
    <property type="component" value="Unassembled WGS sequence"/>
</dbReference>
<dbReference type="CDD" id="cd07377">
    <property type="entry name" value="WHTH_GntR"/>
    <property type="match status" value="1"/>
</dbReference>
<dbReference type="GO" id="GO:0003677">
    <property type="term" value="F:DNA binding"/>
    <property type="evidence" value="ECO:0007669"/>
    <property type="project" value="UniProtKB-KW"/>
</dbReference>
<dbReference type="SMART" id="SM00345">
    <property type="entry name" value="HTH_GNTR"/>
    <property type="match status" value="1"/>
</dbReference>
<evidence type="ECO:0000313" key="5">
    <source>
        <dbReference type="EMBL" id="RWY41623.1"/>
    </source>
</evidence>
<accession>A0A3S3UHJ2</accession>
<dbReference type="SMART" id="SM00895">
    <property type="entry name" value="FCD"/>
    <property type="match status" value="1"/>
</dbReference>
<evidence type="ECO:0000256" key="1">
    <source>
        <dbReference type="ARBA" id="ARBA00023015"/>
    </source>
</evidence>
<feature type="domain" description="HTH gntR-type" evidence="4">
    <location>
        <begin position="34"/>
        <end position="100"/>
    </location>
</feature>
<dbReference type="PANTHER" id="PTHR43537">
    <property type="entry name" value="TRANSCRIPTIONAL REGULATOR, GNTR FAMILY"/>
    <property type="match status" value="1"/>
</dbReference>